<dbReference type="OrthoDB" id="10386678at2759"/>
<dbReference type="CTD" id="20316065"/>
<feature type="compositionally biased region" description="Polar residues" evidence="1">
    <location>
        <begin position="83"/>
        <end position="96"/>
    </location>
</feature>
<accession>A0A075A104</accession>
<evidence type="ECO:0000313" key="2">
    <source>
        <dbReference type="EMBL" id="KER31942.1"/>
    </source>
</evidence>
<evidence type="ECO:0000256" key="1">
    <source>
        <dbReference type="SAM" id="MobiDB-lite"/>
    </source>
</evidence>
<feature type="region of interest" description="Disordered" evidence="1">
    <location>
        <begin position="56"/>
        <end position="104"/>
    </location>
</feature>
<dbReference type="EMBL" id="KL596639">
    <property type="protein sequence ID" value="KER31942.1"/>
    <property type="molecule type" value="Genomic_DNA"/>
</dbReference>
<dbReference type="GeneID" id="20316065"/>
<dbReference type="KEGG" id="ovi:T265_01877"/>
<keyword evidence="3" id="KW-1185">Reference proteome</keyword>
<reference evidence="2 3" key="1">
    <citation type="submission" date="2013-11" db="EMBL/GenBank/DDBJ databases">
        <title>Opisthorchis viverrini - life in the bile duct.</title>
        <authorList>
            <person name="Young N.D."/>
            <person name="Nagarajan N."/>
            <person name="Lin S.J."/>
            <person name="Korhonen P.K."/>
            <person name="Jex A.R."/>
            <person name="Hall R.S."/>
            <person name="Safavi-Hemami H."/>
            <person name="Kaewkong W."/>
            <person name="Bertrand D."/>
            <person name="Gao S."/>
            <person name="Seet Q."/>
            <person name="Wongkham S."/>
            <person name="Teh B.T."/>
            <person name="Wongkham C."/>
            <person name="Intapan P.M."/>
            <person name="Maleewong W."/>
            <person name="Yang X."/>
            <person name="Hu M."/>
            <person name="Wang Z."/>
            <person name="Hofmann A."/>
            <person name="Sternberg P.W."/>
            <person name="Tan P."/>
            <person name="Wang J."/>
            <person name="Gasser R.B."/>
        </authorList>
    </citation>
    <scope>NUCLEOTIDE SEQUENCE [LARGE SCALE GENOMIC DNA]</scope>
</reference>
<organism evidence="2 3">
    <name type="scientific">Opisthorchis viverrini</name>
    <name type="common">Southeast Asian liver fluke</name>
    <dbReference type="NCBI Taxonomy" id="6198"/>
    <lineage>
        <taxon>Eukaryota</taxon>
        <taxon>Metazoa</taxon>
        <taxon>Spiralia</taxon>
        <taxon>Lophotrochozoa</taxon>
        <taxon>Platyhelminthes</taxon>
        <taxon>Trematoda</taxon>
        <taxon>Digenea</taxon>
        <taxon>Opisthorchiida</taxon>
        <taxon>Opisthorchiata</taxon>
        <taxon>Opisthorchiidae</taxon>
        <taxon>Opisthorchis</taxon>
    </lineage>
</organism>
<feature type="compositionally biased region" description="Basic residues" evidence="1">
    <location>
        <begin position="62"/>
        <end position="74"/>
    </location>
</feature>
<dbReference type="Proteomes" id="UP000054324">
    <property type="component" value="Unassembled WGS sequence"/>
</dbReference>
<sequence>MKTLPPALMFEPTLVGWHRQSYKLSTCIAHCAFVTLWLPAHSMGSTLSRIFHRKQDDEAKPKVKKPRRFGSLRRQRTDDQETGTRVSRSSTMPSRTQRVRTEDRSTGLIGETAEEVQRLEDRQEIMRDVMDYDETVTPVAAQHLSAQMPHVEPSHVPEHKEVVPEIKAELPGGFAAVQLVSVTSNDKAVEDVPELSPMTEALHEEEDEPVILNAEDLRQEHEEHTEHIEQKVSREQNIEPIMELEIDTGTRGAY</sequence>
<dbReference type="RefSeq" id="XP_009164267.1">
    <property type="nucleotide sequence ID" value="XM_009166003.1"/>
</dbReference>
<protein>
    <submittedName>
        <fullName evidence="2">Uncharacterized protein</fullName>
    </submittedName>
</protein>
<proteinExistence type="predicted"/>
<dbReference type="AlphaFoldDB" id="A0A075A104"/>
<name>A0A075A104_OPIVI</name>
<gene>
    <name evidence="2" type="ORF">T265_01877</name>
</gene>
<evidence type="ECO:0000313" key="3">
    <source>
        <dbReference type="Proteomes" id="UP000054324"/>
    </source>
</evidence>